<evidence type="ECO:0000256" key="5">
    <source>
        <dbReference type="ARBA" id="ARBA00022741"/>
    </source>
</evidence>
<reference evidence="10" key="1">
    <citation type="submission" date="2019-09" db="EMBL/GenBank/DDBJ databases">
        <authorList>
            <person name="Cremers G."/>
        </authorList>
    </citation>
    <scope>NUCLEOTIDE SEQUENCE [LARGE SCALE GENOMIC DNA]</scope>
    <source>
        <strain evidence="10">3B</strain>
    </source>
</reference>
<dbReference type="GO" id="GO:0005524">
    <property type="term" value="F:ATP binding"/>
    <property type="evidence" value="ECO:0007669"/>
    <property type="project" value="UniProtKB-KW"/>
</dbReference>
<keyword evidence="6" id="KW-0067">ATP-binding</keyword>
<dbReference type="GO" id="GO:0016740">
    <property type="term" value="F:transferase activity"/>
    <property type="evidence" value="ECO:0007669"/>
    <property type="project" value="UniProtKB-KW"/>
</dbReference>
<keyword evidence="10" id="KW-0326">Glycosidase</keyword>
<keyword evidence="10" id="KW-0413">Isomerase</keyword>
<keyword evidence="11" id="KW-1185">Reference proteome</keyword>
<gene>
    <name evidence="10" type="primary">treS</name>
    <name evidence="10" type="ORF">MAMC_01893</name>
</gene>
<keyword evidence="5" id="KW-0547">Nucleotide-binding</keyword>
<dbReference type="Proteomes" id="UP000381693">
    <property type="component" value="Unassembled WGS sequence"/>
</dbReference>
<evidence type="ECO:0000259" key="9">
    <source>
        <dbReference type="Pfam" id="PF18085"/>
    </source>
</evidence>
<dbReference type="EC" id="2.7.1.175" evidence="2"/>
<protein>
    <recommendedName>
        <fullName evidence="3">Maltokinase</fullName>
        <ecNumber evidence="2">2.7.1.175</ecNumber>
    </recommendedName>
    <alternativeName>
        <fullName evidence="7">Maltose-1-phosphate synthase</fullName>
    </alternativeName>
</protein>
<evidence type="ECO:0000256" key="1">
    <source>
        <dbReference type="ARBA" id="ARBA00006219"/>
    </source>
</evidence>
<comment type="similarity">
    <text evidence="1">Belongs to the aminoglycoside phosphotransferase family.</text>
</comment>
<evidence type="ECO:0000256" key="3">
    <source>
        <dbReference type="ARBA" id="ARBA00013882"/>
    </source>
</evidence>
<evidence type="ECO:0000313" key="10">
    <source>
        <dbReference type="EMBL" id="VVM07941.1"/>
    </source>
</evidence>
<dbReference type="SUPFAM" id="SSF56112">
    <property type="entry name" value="Protein kinase-like (PK-like)"/>
    <property type="match status" value="1"/>
</dbReference>
<keyword evidence="10" id="KW-0378">Hydrolase</keyword>
<dbReference type="GO" id="GO:0016798">
    <property type="term" value="F:hydrolase activity, acting on glycosyl bonds"/>
    <property type="evidence" value="ECO:0007669"/>
    <property type="project" value="UniProtKB-KW"/>
</dbReference>
<evidence type="ECO:0000313" key="11">
    <source>
        <dbReference type="Proteomes" id="UP000381693"/>
    </source>
</evidence>
<sequence>MPAGLVFGKDRSVPPDFDPLAERFWFSAEGLRRIGTLLPPFLLRRRWFAGKAHGLEEVQVADAFCLGPREAGLRLLLLRVRFATGETALFTLPLRLTRGAPPAAVEESDRIGPLSPSSPQILWEATGDPLFARALLELLAEERELLGPLGILRGRSAPFLAEFRASGVLPEETRLVGREQSNSALLFGNRLFFKLYRKVEGGPNPDVEVHERLSGLLGFPHVPRYAGRLDYDPQNGPSTLLGLLTAAVPHRSDAWTLALAEVDGLLRQAEKEPVTDYDPSGAAVPRPDWELLGKRTAEFHLAMASVPEDPAFRPEPLGEQETLLLSEEASVLLRRSFGIQNGSKEPPSGEEGQRLAVLFPRLESAFRRLSMVRPTLHKIRIHGDYHLGQVLVTDDDFVLIDFEGEPERPLAERRRKAIALRDVAGMVRSFHYAALAPIFLSVPANPHRMDRQKVADRWRHQATQSFLDGYYRTAGNAPFLPRGEEARRALLEFFLLEKAVYEVGYERNNRPAWIEIPLRGIEELLATGRKSEENRQP</sequence>
<name>A0A5E6MFR0_9BACT</name>
<evidence type="ECO:0000256" key="4">
    <source>
        <dbReference type="ARBA" id="ARBA00022679"/>
    </source>
</evidence>
<dbReference type="Pfam" id="PF18085">
    <property type="entry name" value="Mak_N_cap"/>
    <property type="match status" value="1"/>
</dbReference>
<dbReference type="InterPro" id="IPR011009">
    <property type="entry name" value="Kinase-like_dom_sf"/>
</dbReference>
<comment type="caution">
    <text evidence="10">The sequence shown here is derived from an EMBL/GenBank/DDBJ whole genome shotgun (WGS) entry which is preliminary data.</text>
</comment>
<evidence type="ECO:0000256" key="8">
    <source>
        <dbReference type="ARBA" id="ARBA00049067"/>
    </source>
</evidence>
<evidence type="ECO:0000256" key="2">
    <source>
        <dbReference type="ARBA" id="ARBA00011962"/>
    </source>
</evidence>
<organism evidence="10 11">
    <name type="scientific">Methylacidimicrobium cyclopophantes</name>
    <dbReference type="NCBI Taxonomy" id="1041766"/>
    <lineage>
        <taxon>Bacteria</taxon>
        <taxon>Pseudomonadati</taxon>
        <taxon>Verrucomicrobiota</taxon>
        <taxon>Methylacidimicrobium</taxon>
    </lineage>
</organism>
<dbReference type="Gene3D" id="3.90.1200.10">
    <property type="match status" value="1"/>
</dbReference>
<proteinExistence type="inferred from homology"/>
<keyword evidence="4" id="KW-0808">Transferase</keyword>
<dbReference type="AlphaFoldDB" id="A0A5E6MFR0"/>
<comment type="catalytic activity">
    <reaction evidence="8">
        <text>D-maltose + ATP = alpha-maltose 1-phosphate + ADP + H(+)</text>
        <dbReference type="Rhea" id="RHEA:31915"/>
        <dbReference type="ChEBI" id="CHEBI:15378"/>
        <dbReference type="ChEBI" id="CHEBI:17306"/>
        <dbReference type="ChEBI" id="CHEBI:30616"/>
        <dbReference type="ChEBI" id="CHEBI:63576"/>
        <dbReference type="ChEBI" id="CHEBI:456216"/>
        <dbReference type="EC" id="2.7.1.175"/>
    </reaction>
</comment>
<evidence type="ECO:0000256" key="6">
    <source>
        <dbReference type="ARBA" id="ARBA00022840"/>
    </source>
</evidence>
<dbReference type="GO" id="GO:0016853">
    <property type="term" value="F:isomerase activity"/>
    <property type="evidence" value="ECO:0007669"/>
    <property type="project" value="UniProtKB-KW"/>
</dbReference>
<evidence type="ECO:0000256" key="7">
    <source>
        <dbReference type="ARBA" id="ARBA00031251"/>
    </source>
</evidence>
<feature type="domain" description="Maltokinase N-terminal cap" evidence="9">
    <location>
        <begin position="41"/>
        <end position="128"/>
    </location>
</feature>
<accession>A0A5E6MFR0</accession>
<dbReference type="EMBL" id="CABFUZ020000213">
    <property type="protein sequence ID" value="VVM07941.1"/>
    <property type="molecule type" value="Genomic_DNA"/>
</dbReference>
<dbReference type="InterPro" id="IPR040999">
    <property type="entry name" value="Mak_N_cap"/>
</dbReference>